<protein>
    <submittedName>
        <fullName evidence="2">Mediator of RNA polymerase II transcription subunit 13</fullName>
    </submittedName>
</protein>
<reference evidence="2" key="1">
    <citation type="submission" date="2015-07" db="EMBL/GenBank/DDBJ databases">
        <title>Transcriptome Assembly of Anthurium amnicola.</title>
        <authorList>
            <person name="Suzuki J."/>
        </authorList>
    </citation>
    <scope>NUCLEOTIDE SEQUENCE</scope>
</reference>
<dbReference type="EMBL" id="GDJX01023073">
    <property type="protein sequence ID" value="JAT44863.1"/>
    <property type="molecule type" value="Transcribed_RNA"/>
</dbReference>
<proteinExistence type="predicted"/>
<sequence>MNKLLKSFLAVFLLASLAVALDHIVVTEPNTDQKLGSTISVKWDTSQIPKGLKTTDEVSVRITCGKIGFPPKAVPHQPFTDGKKDITIGSDPSLVGTTCQANIFDETNVDVTGSSSPFKIIA</sequence>
<accession>A0A1D1XR55</accession>
<organism evidence="2">
    <name type="scientific">Anthurium amnicola</name>
    <dbReference type="NCBI Taxonomy" id="1678845"/>
    <lineage>
        <taxon>Eukaryota</taxon>
        <taxon>Viridiplantae</taxon>
        <taxon>Streptophyta</taxon>
        <taxon>Embryophyta</taxon>
        <taxon>Tracheophyta</taxon>
        <taxon>Spermatophyta</taxon>
        <taxon>Magnoliopsida</taxon>
        <taxon>Liliopsida</taxon>
        <taxon>Araceae</taxon>
        <taxon>Pothoideae</taxon>
        <taxon>Potheae</taxon>
        <taxon>Anthurium</taxon>
    </lineage>
</organism>
<keyword evidence="1" id="KW-0732">Signal</keyword>
<feature type="signal peptide" evidence="1">
    <location>
        <begin position="1"/>
        <end position="20"/>
    </location>
</feature>
<evidence type="ECO:0000256" key="1">
    <source>
        <dbReference type="SAM" id="SignalP"/>
    </source>
</evidence>
<name>A0A1D1XR55_9ARAE</name>
<dbReference type="AlphaFoldDB" id="A0A1D1XR55"/>
<feature type="chain" id="PRO_5008899621" evidence="1">
    <location>
        <begin position="21"/>
        <end position="122"/>
    </location>
</feature>
<gene>
    <name evidence="2" type="primary">SSN2_1</name>
    <name evidence="2" type="ORF">g.8903</name>
</gene>
<evidence type="ECO:0000313" key="2">
    <source>
        <dbReference type="EMBL" id="JAT44863.1"/>
    </source>
</evidence>